<dbReference type="GO" id="GO:0005524">
    <property type="term" value="F:ATP binding"/>
    <property type="evidence" value="ECO:0007669"/>
    <property type="project" value="UniProtKB-KW"/>
</dbReference>
<dbReference type="InterPro" id="IPR000792">
    <property type="entry name" value="Tscrpt_reg_LuxR_C"/>
</dbReference>
<dbReference type="AlphaFoldDB" id="A0A4R6K6G7"/>
<protein>
    <submittedName>
        <fullName evidence="4">Putative ATPase</fullName>
    </submittedName>
</protein>
<proteinExistence type="predicted"/>
<dbReference type="InterPro" id="IPR036388">
    <property type="entry name" value="WH-like_DNA-bd_sf"/>
</dbReference>
<dbReference type="PROSITE" id="PS50043">
    <property type="entry name" value="HTH_LUXR_2"/>
    <property type="match status" value="1"/>
</dbReference>
<name>A0A4R6K6G7_9ACTN</name>
<dbReference type="PANTHER" id="PTHR16305:SF35">
    <property type="entry name" value="TRANSCRIPTIONAL ACTIVATOR DOMAIN"/>
    <property type="match status" value="1"/>
</dbReference>
<dbReference type="GO" id="GO:0004016">
    <property type="term" value="F:adenylate cyclase activity"/>
    <property type="evidence" value="ECO:0007669"/>
    <property type="project" value="TreeGrafter"/>
</dbReference>
<dbReference type="GO" id="GO:0005737">
    <property type="term" value="C:cytoplasm"/>
    <property type="evidence" value="ECO:0007669"/>
    <property type="project" value="TreeGrafter"/>
</dbReference>
<dbReference type="Gene3D" id="3.40.50.300">
    <property type="entry name" value="P-loop containing nucleotide triphosphate hydrolases"/>
    <property type="match status" value="1"/>
</dbReference>
<dbReference type="InterPro" id="IPR041664">
    <property type="entry name" value="AAA_16"/>
</dbReference>
<evidence type="ECO:0000259" key="3">
    <source>
        <dbReference type="PROSITE" id="PS50043"/>
    </source>
</evidence>
<dbReference type="Pfam" id="PF00196">
    <property type="entry name" value="GerE"/>
    <property type="match status" value="1"/>
</dbReference>
<organism evidence="4 5">
    <name type="scientific">Kribbella caucasensis</name>
    <dbReference type="NCBI Taxonomy" id="2512215"/>
    <lineage>
        <taxon>Bacteria</taxon>
        <taxon>Bacillati</taxon>
        <taxon>Actinomycetota</taxon>
        <taxon>Actinomycetes</taxon>
        <taxon>Propionibacteriales</taxon>
        <taxon>Kribbellaceae</taxon>
        <taxon>Kribbella</taxon>
    </lineage>
</organism>
<comment type="caution">
    <text evidence="4">The sequence shown here is derived from an EMBL/GenBank/DDBJ whole genome shotgun (WGS) entry which is preliminary data.</text>
</comment>
<dbReference type="Pfam" id="PF13191">
    <property type="entry name" value="AAA_16"/>
    <property type="match status" value="1"/>
</dbReference>
<dbReference type="SUPFAM" id="SSF46894">
    <property type="entry name" value="C-terminal effector domain of the bipartite response regulators"/>
    <property type="match status" value="1"/>
</dbReference>
<evidence type="ECO:0000256" key="2">
    <source>
        <dbReference type="ARBA" id="ARBA00022840"/>
    </source>
</evidence>
<dbReference type="EMBL" id="SNWQ01000018">
    <property type="protein sequence ID" value="TDO43426.1"/>
    <property type="molecule type" value="Genomic_DNA"/>
</dbReference>
<evidence type="ECO:0000313" key="4">
    <source>
        <dbReference type="EMBL" id="TDO43426.1"/>
    </source>
</evidence>
<dbReference type="PRINTS" id="PR00038">
    <property type="entry name" value="HTHLUXR"/>
</dbReference>
<keyword evidence="5" id="KW-1185">Reference proteome</keyword>
<sequence>MRGAPGLVGRDAELSRLADLLAQAGSGGTVAAVIRGEAGSGKTTLLRTVADRARTDGWTCVAVSGIESEAVLSGAGLLAALTPLRRDLDSVPAVQADVLAAALGWGPTSGVGDRFLIGAATLSLLAAAAARAPLLLAVDDAQWVDAQSMEALAFAARRLGHDRFVMLVTHRIGTPLPVPLDGFDVVAVAGLMPDAARELLGPGFSATVVERLVSETGGNPLALRECLHALNQAQRAGAAALPQALPVPDRLNELYAVELGRLSPSAWRAVVLCAASTDEAAAPMLAALVSEGLDPDECLAGTAQVLVVQDGRCTFRHPLLRSAAWARATVIERQAAHRSLAAVTLDQAARAWHRAEATPGHDNALAEELARVADVDRSRRGFAAASGAIERAARLTADPGRRADWLAVAAEDAHLAGDADRVRRLAAEVLRSDAGAESRARVLLTLGMLEVWYGTFARARDLLEQAAELATGLQLIRTLSELFHICYLLDDIAGMVAAADRAASGADGTEPEQAMLAAYLPGAARVVEGRPDLGAPLIHQALELLETDPVLRDDPRHLSVLLLCARWLMDPQTVAAFIDRRIARAREAGALGLLAMGLSLYSGGLAWLGDHVRAHAFAGEAVELLEILGYTADPGVAYEIAAIESAARGMHDDAQQLLDQARRMVAINGFDPMPPHLARTVAFCATCRGDLDEVADVLEDQVVRFDGIGLYLEPLGVAPLLVEAYLGLGRDADAQALVARFAAAQALEPIPPVAAMLARCEALVADTLDDAVPAFERALALLGDQPDQFEPARTRLLYGMRLRRGGRRVDARVQLEAARRAFVEMELTLWAERAAHELAGTGERVHSRDATREPLTSQETRVALLVAQGMRNREVAAALFLSPKTVEHHLGAVLRKRGLRSRTELARALATET</sequence>
<feature type="domain" description="HTH luxR-type" evidence="3">
    <location>
        <begin position="848"/>
        <end position="913"/>
    </location>
</feature>
<dbReference type="GO" id="GO:0006355">
    <property type="term" value="P:regulation of DNA-templated transcription"/>
    <property type="evidence" value="ECO:0007669"/>
    <property type="project" value="InterPro"/>
</dbReference>
<dbReference type="SMART" id="SM00421">
    <property type="entry name" value="HTH_LUXR"/>
    <property type="match status" value="1"/>
</dbReference>
<gene>
    <name evidence="4" type="ORF">EV643_118169</name>
</gene>
<keyword evidence="2" id="KW-0067">ATP-binding</keyword>
<evidence type="ECO:0000256" key="1">
    <source>
        <dbReference type="ARBA" id="ARBA00022741"/>
    </source>
</evidence>
<dbReference type="SUPFAM" id="SSF52540">
    <property type="entry name" value="P-loop containing nucleoside triphosphate hydrolases"/>
    <property type="match status" value="1"/>
</dbReference>
<dbReference type="Proteomes" id="UP000295388">
    <property type="component" value="Unassembled WGS sequence"/>
</dbReference>
<dbReference type="InterPro" id="IPR016032">
    <property type="entry name" value="Sig_transdc_resp-reg_C-effctor"/>
</dbReference>
<dbReference type="CDD" id="cd06170">
    <property type="entry name" value="LuxR_C_like"/>
    <property type="match status" value="1"/>
</dbReference>
<dbReference type="InterPro" id="IPR027417">
    <property type="entry name" value="P-loop_NTPase"/>
</dbReference>
<evidence type="ECO:0000313" key="5">
    <source>
        <dbReference type="Proteomes" id="UP000295388"/>
    </source>
</evidence>
<dbReference type="PROSITE" id="PS00622">
    <property type="entry name" value="HTH_LUXR_1"/>
    <property type="match status" value="1"/>
</dbReference>
<dbReference type="PANTHER" id="PTHR16305">
    <property type="entry name" value="TESTICULAR SOLUBLE ADENYLYL CYCLASE"/>
    <property type="match status" value="1"/>
</dbReference>
<dbReference type="GO" id="GO:0003677">
    <property type="term" value="F:DNA binding"/>
    <property type="evidence" value="ECO:0007669"/>
    <property type="project" value="InterPro"/>
</dbReference>
<keyword evidence="1" id="KW-0547">Nucleotide-binding</keyword>
<reference evidence="4 5" key="1">
    <citation type="submission" date="2019-03" db="EMBL/GenBank/DDBJ databases">
        <title>Genomic Encyclopedia of Type Strains, Phase III (KMG-III): the genomes of soil and plant-associated and newly described type strains.</title>
        <authorList>
            <person name="Whitman W."/>
        </authorList>
    </citation>
    <scope>NUCLEOTIDE SEQUENCE [LARGE SCALE GENOMIC DNA]</scope>
    <source>
        <strain evidence="4 5">VKM Ac-2527</strain>
    </source>
</reference>
<accession>A0A4R6K6G7</accession>
<dbReference type="Gene3D" id="1.10.10.10">
    <property type="entry name" value="Winged helix-like DNA-binding domain superfamily/Winged helix DNA-binding domain"/>
    <property type="match status" value="1"/>
</dbReference>